<dbReference type="OrthoDB" id="9803495at2"/>
<evidence type="ECO:0000313" key="4">
    <source>
        <dbReference type="EMBL" id="NEZ46446.1"/>
    </source>
</evidence>
<dbReference type="PIRSF" id="PIRSF016661">
    <property type="entry name" value="BioY"/>
    <property type="match status" value="1"/>
</dbReference>
<dbReference type="GO" id="GO:0005886">
    <property type="term" value="C:plasma membrane"/>
    <property type="evidence" value="ECO:0007669"/>
    <property type="project" value="UniProtKB-SubCell"/>
</dbReference>
<evidence type="ECO:0000256" key="2">
    <source>
        <dbReference type="PIRNR" id="PIRNR016661"/>
    </source>
</evidence>
<keyword evidence="2" id="KW-1003">Cell membrane</keyword>
<feature type="transmembrane region" description="Helical" evidence="3">
    <location>
        <begin position="150"/>
        <end position="174"/>
    </location>
</feature>
<keyword evidence="5" id="KW-1185">Reference proteome</keyword>
<feature type="transmembrane region" description="Helical" evidence="3">
    <location>
        <begin position="12"/>
        <end position="35"/>
    </location>
</feature>
<dbReference type="Proteomes" id="UP000473885">
    <property type="component" value="Unassembled WGS sequence"/>
</dbReference>
<organism evidence="4 5">
    <name type="scientific">Clostridium niameyense</name>
    <dbReference type="NCBI Taxonomy" id="1622073"/>
    <lineage>
        <taxon>Bacteria</taxon>
        <taxon>Bacillati</taxon>
        <taxon>Bacillota</taxon>
        <taxon>Clostridia</taxon>
        <taxon>Eubacteriales</taxon>
        <taxon>Clostridiaceae</taxon>
        <taxon>Clostridium</taxon>
    </lineage>
</organism>
<dbReference type="EMBL" id="SXDP01000002">
    <property type="protein sequence ID" value="NEZ46446.1"/>
    <property type="molecule type" value="Genomic_DNA"/>
</dbReference>
<keyword evidence="2" id="KW-0813">Transport</keyword>
<dbReference type="InterPro" id="IPR003784">
    <property type="entry name" value="BioY"/>
</dbReference>
<sequence>MKALTSKEITRVGLFTALTAVGAFIPAIPIGPVPITLQTLFTALAGTIMGARLGMWSQIIYVLLGIIGLPIFSGFKGGASSILMPSFGYLIGFILGTYVTGLYIQNRKNKNFINIFISVLLGYAVIYLVGLPYMYIILNKVMRAPISMIMAIKTGLLVFIPGDLIKAIIVSIMVNKIFSKVNFKIEN</sequence>
<dbReference type="Pfam" id="PF02632">
    <property type="entry name" value="BioY"/>
    <property type="match status" value="1"/>
</dbReference>
<name>A0A6M0R8A1_9CLOT</name>
<dbReference type="GO" id="GO:0015225">
    <property type="term" value="F:biotin transmembrane transporter activity"/>
    <property type="evidence" value="ECO:0007669"/>
    <property type="project" value="UniProtKB-UniRule"/>
</dbReference>
<accession>A0A6M0R8A1</accession>
<reference evidence="4 5" key="1">
    <citation type="submission" date="2019-04" db="EMBL/GenBank/DDBJ databases">
        <title>Genome sequencing of Clostridium botulinum Groups I-IV and Clostridium butyricum.</title>
        <authorList>
            <person name="Brunt J."/>
            <person name="Van Vliet A.H.M."/>
            <person name="Stringer S.C."/>
            <person name="Carter A.T."/>
            <person name="Peck M.W."/>
        </authorList>
    </citation>
    <scope>NUCLEOTIDE SEQUENCE [LARGE SCALE GENOMIC DNA]</scope>
    <source>
        <strain evidence="4 5">IFR 18/094</strain>
    </source>
</reference>
<evidence type="ECO:0000256" key="1">
    <source>
        <dbReference type="ARBA" id="ARBA00010692"/>
    </source>
</evidence>
<dbReference type="Gene3D" id="1.10.1760.20">
    <property type="match status" value="1"/>
</dbReference>
<dbReference type="RefSeq" id="WP_050607720.1">
    <property type="nucleotide sequence ID" value="NZ_CABKUB010000006.1"/>
</dbReference>
<comment type="subcellular location">
    <subcellularLocation>
        <location evidence="2">Cell membrane</location>
        <topology evidence="2">Multi-pass membrane protein</topology>
    </subcellularLocation>
</comment>
<feature type="transmembrane region" description="Helical" evidence="3">
    <location>
        <begin position="55"/>
        <end position="75"/>
    </location>
</feature>
<proteinExistence type="inferred from homology"/>
<protein>
    <recommendedName>
        <fullName evidence="2">Biotin transporter</fullName>
    </recommendedName>
</protein>
<keyword evidence="3" id="KW-0812">Transmembrane</keyword>
<feature type="transmembrane region" description="Helical" evidence="3">
    <location>
        <begin position="112"/>
        <end position="138"/>
    </location>
</feature>
<comment type="caution">
    <text evidence="4">The sequence shown here is derived from an EMBL/GenBank/DDBJ whole genome shotgun (WGS) entry which is preliminary data.</text>
</comment>
<keyword evidence="2 3" id="KW-0472">Membrane</keyword>
<dbReference type="AlphaFoldDB" id="A0A6M0R8A1"/>
<dbReference type="PANTHER" id="PTHR34295:SF1">
    <property type="entry name" value="BIOTIN TRANSPORTER BIOY"/>
    <property type="match status" value="1"/>
</dbReference>
<keyword evidence="3" id="KW-1133">Transmembrane helix</keyword>
<dbReference type="PANTHER" id="PTHR34295">
    <property type="entry name" value="BIOTIN TRANSPORTER BIOY"/>
    <property type="match status" value="1"/>
</dbReference>
<evidence type="ECO:0000313" key="5">
    <source>
        <dbReference type="Proteomes" id="UP000473885"/>
    </source>
</evidence>
<comment type="similarity">
    <text evidence="1 2">Belongs to the BioY family.</text>
</comment>
<evidence type="ECO:0000256" key="3">
    <source>
        <dbReference type="SAM" id="Phobius"/>
    </source>
</evidence>
<feature type="transmembrane region" description="Helical" evidence="3">
    <location>
        <begin position="87"/>
        <end position="106"/>
    </location>
</feature>
<gene>
    <name evidence="4" type="ORF">FDF74_04355</name>
</gene>